<dbReference type="SUPFAM" id="SSF47823">
    <property type="entry name" value="lambda integrase-like, N-terminal domain"/>
    <property type="match status" value="1"/>
</dbReference>
<dbReference type="InterPro" id="IPR011932">
    <property type="entry name" value="Recomb_XerD"/>
</dbReference>
<dbReference type="InterPro" id="IPR004107">
    <property type="entry name" value="Integrase_SAM-like_N"/>
</dbReference>
<evidence type="ECO:0000256" key="2">
    <source>
        <dbReference type="ARBA" id="ARBA00010450"/>
    </source>
</evidence>
<keyword evidence="9 10" id="KW-0131">Cell cycle</keyword>
<evidence type="ECO:0000256" key="8">
    <source>
        <dbReference type="ARBA" id="ARBA00023172"/>
    </source>
</evidence>
<dbReference type="InterPro" id="IPR002104">
    <property type="entry name" value="Integrase_catalytic"/>
</dbReference>
<proteinExistence type="inferred from homology"/>
<dbReference type="InterPro" id="IPR023009">
    <property type="entry name" value="Tyrosine_recombinase_XerC/XerD"/>
</dbReference>
<evidence type="ECO:0000256" key="3">
    <source>
        <dbReference type="ARBA" id="ARBA00022490"/>
    </source>
</evidence>
<evidence type="ECO:0000313" key="14">
    <source>
        <dbReference type="Proteomes" id="UP000240708"/>
    </source>
</evidence>
<protein>
    <recommendedName>
        <fullName evidence="10">Tyrosine recombinase XerC</fullName>
    </recommendedName>
</protein>
<evidence type="ECO:0000256" key="9">
    <source>
        <dbReference type="ARBA" id="ARBA00023306"/>
    </source>
</evidence>
<dbReference type="GO" id="GO:0009037">
    <property type="term" value="F:tyrosine-based site-specific recombinase activity"/>
    <property type="evidence" value="ECO:0007669"/>
    <property type="project" value="UniProtKB-UniRule"/>
</dbReference>
<keyword evidence="7 10" id="KW-0238">DNA-binding</keyword>
<organism evidence="13 14">
    <name type="scientific">Cecembia rubra</name>
    <dbReference type="NCBI Taxonomy" id="1485585"/>
    <lineage>
        <taxon>Bacteria</taxon>
        <taxon>Pseudomonadati</taxon>
        <taxon>Bacteroidota</taxon>
        <taxon>Cytophagia</taxon>
        <taxon>Cytophagales</taxon>
        <taxon>Cyclobacteriaceae</taxon>
        <taxon>Cecembia</taxon>
    </lineage>
</organism>
<evidence type="ECO:0000259" key="12">
    <source>
        <dbReference type="PROSITE" id="PS51900"/>
    </source>
</evidence>
<evidence type="ECO:0000256" key="4">
    <source>
        <dbReference type="ARBA" id="ARBA00022618"/>
    </source>
</evidence>
<evidence type="ECO:0000256" key="1">
    <source>
        <dbReference type="ARBA" id="ARBA00004496"/>
    </source>
</evidence>
<feature type="active site" evidence="10">
    <location>
        <position position="314"/>
    </location>
</feature>
<dbReference type="InterPro" id="IPR044068">
    <property type="entry name" value="CB"/>
</dbReference>
<dbReference type="HAMAP" id="MF_01808">
    <property type="entry name" value="Recomb_XerC_XerD"/>
    <property type="match status" value="1"/>
</dbReference>
<dbReference type="GO" id="GO:0007059">
    <property type="term" value="P:chromosome segregation"/>
    <property type="evidence" value="ECO:0007669"/>
    <property type="project" value="UniProtKB-UniRule"/>
</dbReference>
<keyword evidence="14" id="KW-1185">Reference proteome</keyword>
<dbReference type="NCBIfam" id="TIGR02225">
    <property type="entry name" value="recomb_XerD"/>
    <property type="match status" value="1"/>
</dbReference>
<comment type="similarity">
    <text evidence="10">Belongs to the 'phage' integrase family. XerC subfamily.</text>
</comment>
<feature type="active site" description="O-(3'-phospho-DNA)-tyrosine intermediate" evidence="10">
    <location>
        <position position="349"/>
    </location>
</feature>
<dbReference type="GO" id="GO:0006313">
    <property type="term" value="P:DNA transposition"/>
    <property type="evidence" value="ECO:0007669"/>
    <property type="project" value="UniProtKB-UniRule"/>
</dbReference>
<feature type="active site" evidence="10">
    <location>
        <position position="218"/>
    </location>
</feature>
<sequence length="368" mass="42737">MILHDKLEQIRKTFQLPIMGMALMIEESTSGSNDSLESCGSEQGSLKLNSNACTYYQHLKNRKCNNYFMSSWSNQIRQFQHYLKLERSLSENSILAYQQDMDKLSRFMEKNFPELSPAEVTLQHLRFFVNGLAELEISEYTQARIISGIKAFYKFLVYEDRISEDPAQLLEAPKLGRKLPDTLSYHEISQILESIPLGEPEGHRNRAMLEILYSSGLRVSELIDLKIGNIYEDVGFLRVFGKGNKERLVPIGRDALKYLRIYLEEFRRDIEAAKGHEQFVFLNRRGKKLSRVMVFLIIKKQVEVIGLKKNVSPHTFRHSFATHLIEGGADLRAVQEMLGHESITTTEIYTHLDRDYLRQVLNEFHPRK</sequence>
<dbReference type="PANTHER" id="PTHR30349:SF81">
    <property type="entry name" value="TYROSINE RECOMBINASE XERC"/>
    <property type="match status" value="1"/>
</dbReference>
<feature type="active site" evidence="10">
    <location>
        <position position="242"/>
    </location>
</feature>
<evidence type="ECO:0000256" key="6">
    <source>
        <dbReference type="ARBA" id="ARBA00022908"/>
    </source>
</evidence>
<dbReference type="GO" id="GO:0051301">
    <property type="term" value="P:cell division"/>
    <property type="evidence" value="ECO:0007669"/>
    <property type="project" value="UniProtKB-KW"/>
</dbReference>
<gene>
    <name evidence="10" type="primary">xerC</name>
    <name evidence="13" type="ORF">CLV48_103249</name>
</gene>
<dbReference type="PANTHER" id="PTHR30349">
    <property type="entry name" value="PHAGE INTEGRASE-RELATED"/>
    <property type="match status" value="1"/>
</dbReference>
<dbReference type="InterPro" id="IPR011010">
    <property type="entry name" value="DNA_brk_join_enz"/>
</dbReference>
<dbReference type="PROSITE" id="PS51898">
    <property type="entry name" value="TYR_RECOMBINASE"/>
    <property type="match status" value="1"/>
</dbReference>
<dbReference type="Gene3D" id="1.10.443.10">
    <property type="entry name" value="Intergrase catalytic core"/>
    <property type="match status" value="1"/>
</dbReference>
<evidence type="ECO:0000256" key="10">
    <source>
        <dbReference type="HAMAP-Rule" id="MF_01808"/>
    </source>
</evidence>
<dbReference type="Pfam" id="PF00589">
    <property type="entry name" value="Phage_integrase"/>
    <property type="match status" value="1"/>
</dbReference>
<feature type="domain" description="Core-binding (CB)" evidence="12">
    <location>
        <begin position="70"/>
        <end position="157"/>
    </location>
</feature>
<evidence type="ECO:0000259" key="11">
    <source>
        <dbReference type="PROSITE" id="PS51898"/>
    </source>
</evidence>
<dbReference type="EMBL" id="PYGF01000003">
    <property type="protein sequence ID" value="PSL05734.1"/>
    <property type="molecule type" value="Genomic_DNA"/>
</dbReference>
<keyword evidence="5 10" id="KW-0159">Chromosome partition</keyword>
<feature type="active site" evidence="10">
    <location>
        <position position="340"/>
    </location>
</feature>
<comment type="subunit">
    <text evidence="10">Forms a cyclic heterotetrameric complex composed of two molecules of XerC and two molecules of XerD.</text>
</comment>
<keyword evidence="6 10" id="KW-0229">DNA integration</keyword>
<comment type="similarity">
    <text evidence="2">Belongs to the 'phage' integrase family. XerD subfamily.</text>
</comment>
<accession>A0A2P8E8E9</accession>
<feature type="domain" description="Tyr recombinase" evidence="11">
    <location>
        <begin position="178"/>
        <end position="362"/>
    </location>
</feature>
<feature type="active site" evidence="10">
    <location>
        <position position="317"/>
    </location>
</feature>
<reference evidence="13 14" key="1">
    <citation type="submission" date="2018-03" db="EMBL/GenBank/DDBJ databases">
        <title>Genomic Encyclopedia of Archaeal and Bacterial Type Strains, Phase II (KMG-II): from individual species to whole genera.</title>
        <authorList>
            <person name="Goeker M."/>
        </authorList>
    </citation>
    <scope>NUCLEOTIDE SEQUENCE [LARGE SCALE GENOMIC DNA]</scope>
    <source>
        <strain evidence="13 14">DSM 28057</strain>
    </source>
</reference>
<evidence type="ECO:0000313" key="13">
    <source>
        <dbReference type="EMBL" id="PSL05734.1"/>
    </source>
</evidence>
<dbReference type="InterPro" id="IPR050090">
    <property type="entry name" value="Tyrosine_recombinase_XerCD"/>
</dbReference>
<keyword evidence="4 10" id="KW-0132">Cell division</keyword>
<evidence type="ECO:0000256" key="7">
    <source>
        <dbReference type="ARBA" id="ARBA00023125"/>
    </source>
</evidence>
<dbReference type="GO" id="GO:0003677">
    <property type="term" value="F:DNA binding"/>
    <property type="evidence" value="ECO:0007669"/>
    <property type="project" value="UniProtKB-UniRule"/>
</dbReference>
<keyword evidence="8 10" id="KW-0233">DNA recombination</keyword>
<comment type="caution">
    <text evidence="13">The sequence shown here is derived from an EMBL/GenBank/DDBJ whole genome shotgun (WGS) entry which is preliminary data.</text>
</comment>
<dbReference type="InterPro" id="IPR010998">
    <property type="entry name" value="Integrase_recombinase_N"/>
</dbReference>
<dbReference type="GO" id="GO:0005737">
    <property type="term" value="C:cytoplasm"/>
    <property type="evidence" value="ECO:0007669"/>
    <property type="project" value="UniProtKB-SubCell"/>
</dbReference>
<dbReference type="CDD" id="cd00798">
    <property type="entry name" value="INT_XerDC_C"/>
    <property type="match status" value="1"/>
</dbReference>
<dbReference type="NCBIfam" id="NF001399">
    <property type="entry name" value="PRK00283.1"/>
    <property type="match status" value="1"/>
</dbReference>
<name>A0A2P8E8E9_9BACT</name>
<evidence type="ECO:0000256" key="5">
    <source>
        <dbReference type="ARBA" id="ARBA00022829"/>
    </source>
</evidence>
<comment type="function">
    <text evidence="10">Site-specific tyrosine recombinase, which acts by catalyzing the cutting and rejoining of the recombining DNA molecules. The XerC-XerD complex is essential to convert dimers of the bacterial chromosome into monomers to permit their segregation at cell division. It also contributes to the segregational stability of plasmids.</text>
</comment>
<dbReference type="InterPro" id="IPR013762">
    <property type="entry name" value="Integrase-like_cat_sf"/>
</dbReference>
<comment type="subcellular location">
    <subcellularLocation>
        <location evidence="1 10">Cytoplasm</location>
    </subcellularLocation>
</comment>
<dbReference type="PROSITE" id="PS51900">
    <property type="entry name" value="CB"/>
    <property type="match status" value="1"/>
</dbReference>
<dbReference type="AlphaFoldDB" id="A0A2P8E8E9"/>
<dbReference type="Gene3D" id="1.10.150.130">
    <property type="match status" value="1"/>
</dbReference>
<dbReference type="SUPFAM" id="SSF56349">
    <property type="entry name" value="DNA breaking-rejoining enzymes"/>
    <property type="match status" value="1"/>
</dbReference>
<dbReference type="Pfam" id="PF02899">
    <property type="entry name" value="Phage_int_SAM_1"/>
    <property type="match status" value="1"/>
</dbReference>
<dbReference type="Proteomes" id="UP000240708">
    <property type="component" value="Unassembled WGS sequence"/>
</dbReference>
<keyword evidence="3 10" id="KW-0963">Cytoplasm</keyword>